<dbReference type="Pfam" id="PF03552">
    <property type="entry name" value="Cellulose_synt"/>
    <property type="match status" value="1"/>
</dbReference>
<comment type="subcellular location">
    <subcellularLocation>
        <location evidence="1">Golgi apparatus membrane</location>
        <topology evidence="1">Multi-pass membrane protein</topology>
    </subcellularLocation>
</comment>
<evidence type="ECO:0000256" key="7">
    <source>
        <dbReference type="ARBA" id="ARBA00023136"/>
    </source>
</evidence>
<dbReference type="Gene3D" id="3.90.550.10">
    <property type="entry name" value="Spore Coat Polysaccharide Biosynthesis Protein SpsA, Chain A"/>
    <property type="match status" value="1"/>
</dbReference>
<keyword evidence="7 11" id="KW-0472">Membrane</keyword>
<keyword evidence="5 11" id="KW-1133">Transmembrane helix</keyword>
<feature type="binding site" evidence="10">
    <location>
        <position position="113"/>
    </location>
    <ligand>
        <name>UDP-alpha-D-glucose</name>
        <dbReference type="ChEBI" id="CHEBI:58885"/>
    </ligand>
</feature>
<feature type="binding site" evidence="10">
    <location>
        <position position="114"/>
    </location>
    <ligand>
        <name>UDP-alpha-D-glucose</name>
        <dbReference type="ChEBI" id="CHEBI:58885"/>
    </ligand>
</feature>
<dbReference type="InterPro" id="IPR005150">
    <property type="entry name" value="Cellulose_synth"/>
</dbReference>
<gene>
    <name evidence="12" type="ORF">TEA_027299</name>
</gene>
<comment type="function">
    <text evidence="9">Thought to be a Golgi-localized beta-glycan synthase that polymerize the backbones of noncellulosic polysaccharides (hemicelluloses) of plant cell wall.</text>
</comment>
<dbReference type="STRING" id="542762.A0A4S4D304"/>
<keyword evidence="2" id="KW-0328">Glycosyltransferase</keyword>
<accession>A0A4S4D304</accession>
<evidence type="ECO:0000256" key="2">
    <source>
        <dbReference type="ARBA" id="ARBA00022676"/>
    </source>
</evidence>
<evidence type="ECO:0000313" key="13">
    <source>
        <dbReference type="Proteomes" id="UP000306102"/>
    </source>
</evidence>
<evidence type="ECO:0000256" key="9">
    <source>
        <dbReference type="ARBA" id="ARBA00037405"/>
    </source>
</evidence>
<protein>
    <recommendedName>
        <fullName evidence="14">Cellulose synthase</fullName>
    </recommendedName>
</protein>
<comment type="caution">
    <text evidence="12">The sequence shown here is derived from an EMBL/GenBank/DDBJ whole genome shotgun (WGS) entry which is preliminary data.</text>
</comment>
<name>A0A4S4D304_CAMSN</name>
<evidence type="ECO:0000256" key="5">
    <source>
        <dbReference type="ARBA" id="ARBA00022989"/>
    </source>
</evidence>
<dbReference type="GO" id="GO:0000139">
    <property type="term" value="C:Golgi membrane"/>
    <property type="evidence" value="ECO:0007669"/>
    <property type="project" value="UniProtKB-SubCell"/>
</dbReference>
<dbReference type="InterPro" id="IPR029044">
    <property type="entry name" value="Nucleotide-diphossugar_trans"/>
</dbReference>
<dbReference type="EMBL" id="SDRB02013242">
    <property type="protein sequence ID" value="THF95535.1"/>
    <property type="molecule type" value="Genomic_DNA"/>
</dbReference>
<feature type="binding site" evidence="10">
    <location>
        <position position="143"/>
    </location>
    <ligand>
        <name>UDP-alpha-D-glucose</name>
        <dbReference type="ChEBI" id="CHEBI:58885"/>
    </ligand>
</feature>
<evidence type="ECO:0000256" key="11">
    <source>
        <dbReference type="SAM" id="Phobius"/>
    </source>
</evidence>
<organism evidence="12 13">
    <name type="scientific">Camellia sinensis var. sinensis</name>
    <name type="common">China tea</name>
    <dbReference type="NCBI Taxonomy" id="542762"/>
    <lineage>
        <taxon>Eukaryota</taxon>
        <taxon>Viridiplantae</taxon>
        <taxon>Streptophyta</taxon>
        <taxon>Embryophyta</taxon>
        <taxon>Tracheophyta</taxon>
        <taxon>Spermatophyta</taxon>
        <taxon>Magnoliopsida</taxon>
        <taxon>eudicotyledons</taxon>
        <taxon>Gunneridae</taxon>
        <taxon>Pentapetalae</taxon>
        <taxon>asterids</taxon>
        <taxon>Ericales</taxon>
        <taxon>Theaceae</taxon>
        <taxon>Camellia</taxon>
    </lineage>
</organism>
<keyword evidence="3" id="KW-0808">Transferase</keyword>
<evidence type="ECO:0000256" key="10">
    <source>
        <dbReference type="PIRSR" id="PIRSR605150-2"/>
    </source>
</evidence>
<dbReference type="GO" id="GO:0030244">
    <property type="term" value="P:cellulose biosynthetic process"/>
    <property type="evidence" value="ECO:0007669"/>
    <property type="project" value="InterPro"/>
</dbReference>
<evidence type="ECO:0008006" key="14">
    <source>
        <dbReference type="Google" id="ProtNLM"/>
    </source>
</evidence>
<keyword evidence="8" id="KW-0961">Cell wall biogenesis/degradation</keyword>
<dbReference type="GO" id="GO:0016760">
    <property type="term" value="F:cellulose synthase (UDP-forming) activity"/>
    <property type="evidence" value="ECO:0007669"/>
    <property type="project" value="InterPro"/>
</dbReference>
<evidence type="ECO:0000256" key="6">
    <source>
        <dbReference type="ARBA" id="ARBA00023034"/>
    </source>
</evidence>
<reference evidence="12 13" key="1">
    <citation type="journal article" date="2018" name="Proc. Natl. Acad. Sci. U.S.A.">
        <title>Draft genome sequence of Camellia sinensis var. sinensis provides insights into the evolution of the tea genome and tea quality.</title>
        <authorList>
            <person name="Wei C."/>
            <person name="Yang H."/>
            <person name="Wang S."/>
            <person name="Zhao J."/>
            <person name="Liu C."/>
            <person name="Gao L."/>
            <person name="Xia E."/>
            <person name="Lu Y."/>
            <person name="Tai Y."/>
            <person name="She G."/>
            <person name="Sun J."/>
            <person name="Cao H."/>
            <person name="Tong W."/>
            <person name="Gao Q."/>
            <person name="Li Y."/>
            <person name="Deng W."/>
            <person name="Jiang X."/>
            <person name="Wang W."/>
            <person name="Chen Q."/>
            <person name="Zhang S."/>
            <person name="Li H."/>
            <person name="Wu J."/>
            <person name="Wang P."/>
            <person name="Li P."/>
            <person name="Shi C."/>
            <person name="Zheng F."/>
            <person name="Jian J."/>
            <person name="Huang B."/>
            <person name="Shan D."/>
            <person name="Shi M."/>
            <person name="Fang C."/>
            <person name="Yue Y."/>
            <person name="Li F."/>
            <person name="Li D."/>
            <person name="Wei S."/>
            <person name="Han B."/>
            <person name="Jiang C."/>
            <person name="Yin Y."/>
            <person name="Xia T."/>
            <person name="Zhang Z."/>
            <person name="Bennetzen J.L."/>
            <person name="Zhao S."/>
            <person name="Wan X."/>
        </authorList>
    </citation>
    <scope>NUCLEOTIDE SEQUENCE [LARGE SCALE GENOMIC DNA]</scope>
    <source>
        <strain evidence="13">cv. Shuchazao</strain>
        <tissue evidence="12">Leaf</tissue>
    </source>
</reference>
<dbReference type="FunFam" id="3.90.550.10:FF:000138">
    <property type="entry name" value="Cellulose synthase isolog"/>
    <property type="match status" value="1"/>
</dbReference>
<dbReference type="Proteomes" id="UP000306102">
    <property type="component" value="Unassembled WGS sequence"/>
</dbReference>
<feature type="transmembrane region" description="Helical" evidence="11">
    <location>
        <begin position="50"/>
        <end position="72"/>
    </location>
</feature>
<dbReference type="PANTHER" id="PTHR13301">
    <property type="entry name" value="X-BOX TRANSCRIPTION FACTOR-RELATED"/>
    <property type="match status" value="1"/>
</dbReference>
<feature type="transmembrane region" description="Helical" evidence="11">
    <location>
        <begin position="20"/>
        <end position="38"/>
    </location>
</feature>
<sequence>MESVKTKPLLHTLRFSPLIAPNRVFAVVYTCAILALLYHHAITVFHSTTLLSFSIPITLLISDVILGLMWAAKQSFRMNPVHRQVFPENLEKIMKENDFQALDIFICTADPYKEPPMSVVNTALSVMAYDYPTEKLSVYVSDDGGSAMTLFAFMEAAKFGSHWLPFCRRNKLVDRCPDAYFRSNHHQSSEAEQIKVISTNNIS</sequence>
<evidence type="ECO:0000313" key="12">
    <source>
        <dbReference type="EMBL" id="THF95535.1"/>
    </source>
</evidence>
<evidence type="ECO:0000256" key="1">
    <source>
        <dbReference type="ARBA" id="ARBA00004653"/>
    </source>
</evidence>
<evidence type="ECO:0000256" key="4">
    <source>
        <dbReference type="ARBA" id="ARBA00022692"/>
    </source>
</evidence>
<keyword evidence="6" id="KW-0333">Golgi apparatus</keyword>
<proteinExistence type="predicted"/>
<dbReference type="AlphaFoldDB" id="A0A4S4D304"/>
<keyword evidence="13" id="KW-1185">Reference proteome</keyword>
<evidence type="ECO:0000256" key="3">
    <source>
        <dbReference type="ARBA" id="ARBA00022679"/>
    </source>
</evidence>
<keyword evidence="4 11" id="KW-0812">Transmembrane</keyword>
<evidence type="ECO:0000256" key="8">
    <source>
        <dbReference type="ARBA" id="ARBA00023316"/>
    </source>
</evidence>
<dbReference type="GO" id="GO:0071555">
    <property type="term" value="P:cell wall organization"/>
    <property type="evidence" value="ECO:0007669"/>
    <property type="project" value="UniProtKB-KW"/>
</dbReference>